<feature type="transmembrane region" description="Helical" evidence="1">
    <location>
        <begin position="12"/>
        <end position="39"/>
    </location>
</feature>
<gene>
    <name evidence="3" type="ORF">DI569_11170</name>
</gene>
<name>A0A2W5KZZ3_SPHMC</name>
<keyword evidence="1" id="KW-0472">Membrane</keyword>
<evidence type="ECO:0000256" key="1">
    <source>
        <dbReference type="SAM" id="Phobius"/>
    </source>
</evidence>
<organism evidence="3 4">
    <name type="scientific">Sphingopyxis macrogoltabida</name>
    <name type="common">Sphingomonas macrogoltabidus</name>
    <dbReference type="NCBI Taxonomy" id="33050"/>
    <lineage>
        <taxon>Bacteria</taxon>
        <taxon>Pseudomonadati</taxon>
        <taxon>Pseudomonadota</taxon>
        <taxon>Alphaproteobacteria</taxon>
        <taxon>Sphingomonadales</taxon>
        <taxon>Sphingomonadaceae</taxon>
        <taxon>Sphingopyxis</taxon>
    </lineage>
</organism>
<keyword evidence="1" id="KW-0812">Transmembrane</keyword>
<keyword evidence="1" id="KW-1133">Transmembrane helix</keyword>
<dbReference type="InterPro" id="IPR036596">
    <property type="entry name" value="Cyt-C_aa3_sf"/>
</dbReference>
<comment type="caution">
    <text evidence="3">The sequence shown here is derived from an EMBL/GenBank/DDBJ whole genome shotgun (WGS) entry which is preliminary data.</text>
</comment>
<proteinExistence type="predicted"/>
<dbReference type="SUPFAM" id="SSF81469">
    <property type="entry name" value="Bacterial aa3 type cytochrome c oxidase subunit IV"/>
    <property type="match status" value="1"/>
</dbReference>
<reference evidence="3 4" key="1">
    <citation type="submission" date="2017-08" db="EMBL/GenBank/DDBJ databases">
        <title>Infants hospitalized years apart are colonized by the same room-sourced microbial strains.</title>
        <authorList>
            <person name="Brooks B."/>
            <person name="Olm M.R."/>
            <person name="Firek B.A."/>
            <person name="Baker R."/>
            <person name="Thomas B.C."/>
            <person name="Morowitz M.J."/>
            <person name="Banfield J.F."/>
        </authorList>
    </citation>
    <scope>NUCLEOTIDE SEQUENCE [LARGE SCALE GENOMIC DNA]</scope>
    <source>
        <strain evidence="3">S2_005_003_R2_47</strain>
    </source>
</reference>
<accession>A0A2W5KZZ3</accession>
<evidence type="ECO:0000313" key="3">
    <source>
        <dbReference type="EMBL" id="PZQ21594.1"/>
    </source>
</evidence>
<evidence type="ECO:0000313" key="4">
    <source>
        <dbReference type="Proteomes" id="UP000248597"/>
    </source>
</evidence>
<dbReference type="AlphaFoldDB" id="A0A2W5KZZ3"/>
<sequence length="40" mass="4146">MADQDMKAADETYAGFLGMLKVGTAITVVLAAFVVLLIAS</sequence>
<dbReference type="InterPro" id="IPR012422">
    <property type="entry name" value="Cyt_c_oxidase_su4_bac-aa3"/>
</dbReference>
<dbReference type="EMBL" id="QFPJ01000026">
    <property type="protein sequence ID" value="PZQ21594.1"/>
    <property type="molecule type" value="Genomic_DNA"/>
</dbReference>
<protein>
    <submittedName>
        <fullName evidence="3">Aa3-type cytochrome c oxidase subunit IV</fullName>
    </submittedName>
</protein>
<dbReference type="Gene3D" id="1.20.5.160">
    <property type="entry name" value="Bacterial aa3 type cytochrome c oxidase subunit IV"/>
    <property type="match status" value="1"/>
</dbReference>
<feature type="domain" description="Cytochrome c oxidase subunit IV bacterial aa3 type" evidence="2">
    <location>
        <begin position="7"/>
        <end position="36"/>
    </location>
</feature>
<dbReference type="Pfam" id="PF07835">
    <property type="entry name" value="COX4_pro_2"/>
    <property type="match status" value="1"/>
</dbReference>
<evidence type="ECO:0000259" key="2">
    <source>
        <dbReference type="Pfam" id="PF07835"/>
    </source>
</evidence>
<dbReference type="Proteomes" id="UP000248597">
    <property type="component" value="Unassembled WGS sequence"/>
</dbReference>